<keyword evidence="1" id="KW-0732">Signal</keyword>
<dbReference type="EMBL" id="JACXWD010000011">
    <property type="protein sequence ID" value="MBD3867531.1"/>
    <property type="molecule type" value="Genomic_DNA"/>
</dbReference>
<dbReference type="SUPFAM" id="SSF63411">
    <property type="entry name" value="LuxS/MPP-like metallohydrolase"/>
    <property type="match status" value="2"/>
</dbReference>
<dbReference type="InterPro" id="IPR050361">
    <property type="entry name" value="MPP/UQCRC_Complex"/>
</dbReference>
<dbReference type="InterPro" id="IPR007863">
    <property type="entry name" value="Peptidase_M16_C"/>
</dbReference>
<organism evidence="3 4">
    <name type="scientific">Candidatus Polarisedimenticola svalbardensis</name>
    <dbReference type="NCBI Taxonomy" id="2886004"/>
    <lineage>
        <taxon>Bacteria</taxon>
        <taxon>Pseudomonadati</taxon>
        <taxon>Acidobacteriota</taxon>
        <taxon>Candidatus Polarisedimenticolia</taxon>
        <taxon>Candidatus Polarisedimenticolales</taxon>
        <taxon>Candidatus Polarisedimenticolaceae</taxon>
        <taxon>Candidatus Polarisedimenticola</taxon>
    </lineage>
</organism>
<dbReference type="Pfam" id="PF05193">
    <property type="entry name" value="Peptidase_M16_C"/>
    <property type="match status" value="1"/>
</dbReference>
<dbReference type="PANTHER" id="PTHR11851">
    <property type="entry name" value="METALLOPROTEASE"/>
    <property type="match status" value="1"/>
</dbReference>
<proteinExistence type="predicted"/>
<evidence type="ECO:0000256" key="1">
    <source>
        <dbReference type="SAM" id="SignalP"/>
    </source>
</evidence>
<dbReference type="GO" id="GO:0046872">
    <property type="term" value="F:metal ion binding"/>
    <property type="evidence" value="ECO:0007669"/>
    <property type="project" value="InterPro"/>
</dbReference>
<evidence type="ECO:0000313" key="4">
    <source>
        <dbReference type="Proteomes" id="UP000648239"/>
    </source>
</evidence>
<evidence type="ECO:0000313" key="3">
    <source>
        <dbReference type="EMBL" id="MBD3867531.1"/>
    </source>
</evidence>
<feature type="chain" id="PRO_5035189384" evidence="1">
    <location>
        <begin position="27"/>
        <end position="512"/>
    </location>
</feature>
<dbReference type="PANTHER" id="PTHR11851:SF225">
    <property type="entry name" value="NON-PEPTIDASE HOMOLOG YMXG"/>
    <property type="match status" value="1"/>
</dbReference>
<sequence>MKKRQWMTMVLAVAVLAATLASPALADRKGKKKEGGDAIASHPNDLKYPKLKFTVPEAKDYRHELSNGIPVYIVEDHALPLVDISIMLRIGSFLEQTDEGLKQGVAPFTGTLMRQGGAGGKTAEEFDEAVDFLGTNMGSFTGSTQGGASMNCTTMVLGDSLDLFFDMLKTPGFEQERLDIRTDELIENMKQRNDDAQNITGREWNWLMRGESHFSSRASTVGSVSAITRDDLIAFHKKYWTPSTMMIAISGDVKPEEILKELEARFEGWEAVQVDVPWPPPAPSYTPKPGVYHVEKDIPQGRVRIGHLGAQRTDWADPDLFALQVMNDVLGGGGFTSRLVKRIRSDEGLAYSAGSGFGIGDYWPGVFMMLYQSKSETVAFAAQIAVAEMKLIRDEPISESELDTAKASFIDTFPGRFDSPQALAGTFMDDEYMGRPADYWRKYQDRMRAVSVADIQRVAKKYLDPEQLVFLIVGKWDEIEPGDADGRASMKEFFGGASTELPLRDPLTLKPM</sequence>
<dbReference type="Gene3D" id="3.30.830.10">
    <property type="entry name" value="Metalloenzyme, LuxS/M16 peptidase-like"/>
    <property type="match status" value="2"/>
</dbReference>
<feature type="signal peptide" evidence="1">
    <location>
        <begin position="1"/>
        <end position="26"/>
    </location>
</feature>
<evidence type="ECO:0000259" key="2">
    <source>
        <dbReference type="Pfam" id="PF05193"/>
    </source>
</evidence>
<protein>
    <submittedName>
        <fullName evidence="3">Insulinase family protein</fullName>
    </submittedName>
</protein>
<reference evidence="3 4" key="1">
    <citation type="submission" date="2020-08" db="EMBL/GenBank/DDBJ databases">
        <title>Acidobacteriota in marine sediments use diverse sulfur dissimilation pathways.</title>
        <authorList>
            <person name="Wasmund K."/>
        </authorList>
    </citation>
    <scope>NUCLEOTIDE SEQUENCE [LARGE SCALE GENOMIC DNA]</scope>
    <source>
        <strain evidence="3">MAG AM4</strain>
    </source>
</reference>
<accession>A0A8J7C2E5</accession>
<dbReference type="InterPro" id="IPR011249">
    <property type="entry name" value="Metalloenz_LuxS/M16"/>
</dbReference>
<name>A0A8J7C2E5_9BACT</name>
<dbReference type="AlphaFoldDB" id="A0A8J7C2E5"/>
<gene>
    <name evidence="3" type="ORF">IFK94_05350</name>
</gene>
<feature type="domain" description="Peptidase M16 C-terminal" evidence="2">
    <location>
        <begin position="227"/>
        <end position="408"/>
    </location>
</feature>
<comment type="caution">
    <text evidence="3">The sequence shown here is derived from an EMBL/GenBank/DDBJ whole genome shotgun (WGS) entry which is preliminary data.</text>
</comment>
<dbReference type="Proteomes" id="UP000648239">
    <property type="component" value="Unassembled WGS sequence"/>
</dbReference>